<evidence type="ECO:0000313" key="2">
    <source>
        <dbReference type="EMBL" id="GLQ57934.1"/>
    </source>
</evidence>
<gene>
    <name evidence="2" type="ORF">GCM10010862_51930</name>
</gene>
<accession>A0ABQ5WDS3</accession>
<dbReference type="EMBL" id="BSNS01000026">
    <property type="protein sequence ID" value="GLQ57934.1"/>
    <property type="molecule type" value="Genomic_DNA"/>
</dbReference>
<dbReference type="RefSeq" id="WP_284343332.1">
    <property type="nucleotide sequence ID" value="NZ_BSNS01000026.1"/>
</dbReference>
<name>A0ABQ5WDS3_9HYPH</name>
<keyword evidence="1" id="KW-0732">Signal</keyword>
<organism evidence="2 3">
    <name type="scientific">Devosia nitrariae</name>
    <dbReference type="NCBI Taxonomy" id="2071872"/>
    <lineage>
        <taxon>Bacteria</taxon>
        <taxon>Pseudomonadati</taxon>
        <taxon>Pseudomonadota</taxon>
        <taxon>Alphaproteobacteria</taxon>
        <taxon>Hyphomicrobiales</taxon>
        <taxon>Devosiaceae</taxon>
        <taxon>Devosia</taxon>
    </lineage>
</organism>
<comment type="caution">
    <text evidence="2">The sequence shown here is derived from an EMBL/GenBank/DDBJ whole genome shotgun (WGS) entry which is preliminary data.</text>
</comment>
<keyword evidence="3" id="KW-1185">Reference proteome</keyword>
<sequence length="160" mass="17144">MKSRVLTSIAFVVFASLASPSVAQSQTGLGHVVDVCSKIVRIERLELTNEPDGACLAVTDSYLRFVKGQQAPVRDRLLADLVAELSHLLFLPNCRIESEIAKAILMASSAADDAEQRAQIELIYQTVNACDFVVTAAIATPNRVSLVDSQSSNGLPASQN</sequence>
<evidence type="ECO:0000256" key="1">
    <source>
        <dbReference type="SAM" id="SignalP"/>
    </source>
</evidence>
<reference evidence="3" key="1">
    <citation type="journal article" date="2019" name="Int. J. Syst. Evol. Microbiol.">
        <title>The Global Catalogue of Microorganisms (GCM) 10K type strain sequencing project: providing services to taxonomists for standard genome sequencing and annotation.</title>
        <authorList>
            <consortium name="The Broad Institute Genomics Platform"/>
            <consortium name="The Broad Institute Genome Sequencing Center for Infectious Disease"/>
            <person name="Wu L."/>
            <person name="Ma J."/>
        </authorList>
    </citation>
    <scope>NUCLEOTIDE SEQUENCE [LARGE SCALE GENOMIC DNA]</scope>
    <source>
        <strain evidence="3">NBRC 112416</strain>
    </source>
</reference>
<feature type="signal peptide" evidence="1">
    <location>
        <begin position="1"/>
        <end position="25"/>
    </location>
</feature>
<evidence type="ECO:0000313" key="3">
    <source>
        <dbReference type="Proteomes" id="UP001156691"/>
    </source>
</evidence>
<dbReference type="Proteomes" id="UP001156691">
    <property type="component" value="Unassembled WGS sequence"/>
</dbReference>
<proteinExistence type="predicted"/>
<feature type="chain" id="PRO_5047282909" evidence="1">
    <location>
        <begin position="26"/>
        <end position="160"/>
    </location>
</feature>
<protein>
    <submittedName>
        <fullName evidence="2">Uncharacterized protein</fullName>
    </submittedName>
</protein>